<dbReference type="FunCoup" id="Q6BTT7">
    <property type="interactions" value="1082"/>
</dbReference>
<feature type="compositionally biased region" description="Basic and acidic residues" evidence="11">
    <location>
        <begin position="40"/>
        <end position="62"/>
    </location>
</feature>
<dbReference type="InterPro" id="IPR027417">
    <property type="entry name" value="P-loop_NTPase"/>
</dbReference>
<keyword evidence="9 10" id="KW-0539">Nucleus</keyword>
<proteinExistence type="inferred from homology"/>
<feature type="compositionally biased region" description="Basic and acidic residues" evidence="11">
    <location>
        <begin position="885"/>
        <end position="902"/>
    </location>
</feature>
<organism evidence="13 14">
    <name type="scientific">Debaryomyces hansenii (strain ATCC 36239 / CBS 767 / BCRC 21394 / JCM 1990 / NBRC 0083 / IGC 2968)</name>
    <name type="common">Yeast</name>
    <name type="synonym">Torulaspora hansenii</name>
    <dbReference type="NCBI Taxonomy" id="284592"/>
    <lineage>
        <taxon>Eukaryota</taxon>
        <taxon>Fungi</taxon>
        <taxon>Dikarya</taxon>
        <taxon>Ascomycota</taxon>
        <taxon>Saccharomycotina</taxon>
        <taxon>Pichiomycetes</taxon>
        <taxon>Debaryomycetaceae</taxon>
        <taxon>Debaryomyces</taxon>
    </lineage>
</organism>
<dbReference type="KEGG" id="dha:DEHA2C15994g"/>
<dbReference type="CDD" id="cd00009">
    <property type="entry name" value="AAA"/>
    <property type="match status" value="1"/>
</dbReference>
<feature type="compositionally biased region" description="Basic and acidic residues" evidence="11">
    <location>
        <begin position="341"/>
        <end position="351"/>
    </location>
</feature>
<dbReference type="InParanoid" id="Q6BTT7"/>
<dbReference type="Gene3D" id="3.40.50.10190">
    <property type="entry name" value="BRCT domain"/>
    <property type="match status" value="1"/>
</dbReference>
<dbReference type="PIRSF" id="PIRSF036578">
    <property type="entry name" value="RFC1"/>
    <property type="match status" value="1"/>
</dbReference>
<dbReference type="CDD" id="cd18140">
    <property type="entry name" value="HLD_clamp_RFC"/>
    <property type="match status" value="1"/>
</dbReference>
<evidence type="ECO:0000259" key="12">
    <source>
        <dbReference type="PROSITE" id="PS50172"/>
    </source>
</evidence>
<feature type="compositionally biased region" description="Acidic residues" evidence="11">
    <location>
        <begin position="96"/>
        <end position="117"/>
    </location>
</feature>
<dbReference type="FunFam" id="1.20.272.10:FF:000005">
    <property type="entry name" value="Replication factor C subunit 1"/>
    <property type="match status" value="1"/>
</dbReference>
<dbReference type="FunFam" id="3.40.50.10190:FF:000001">
    <property type="entry name" value="Replication factor C subunit 1"/>
    <property type="match status" value="1"/>
</dbReference>
<evidence type="ECO:0000256" key="3">
    <source>
        <dbReference type="ARBA" id="ARBA00020401"/>
    </source>
</evidence>
<evidence type="ECO:0000256" key="4">
    <source>
        <dbReference type="ARBA" id="ARBA00022553"/>
    </source>
</evidence>
<feature type="domain" description="BRCT" evidence="12">
    <location>
        <begin position="212"/>
        <end position="291"/>
    </location>
</feature>
<evidence type="ECO:0000256" key="7">
    <source>
        <dbReference type="ARBA" id="ARBA00022840"/>
    </source>
</evidence>
<dbReference type="GO" id="GO:0006298">
    <property type="term" value="P:mismatch repair"/>
    <property type="evidence" value="ECO:0007669"/>
    <property type="project" value="EnsemblFungi"/>
</dbReference>
<dbReference type="VEuPathDB" id="FungiDB:DEHA2C15994g"/>
<dbReference type="PROSITE" id="PS50172">
    <property type="entry name" value="BRCT"/>
    <property type="match status" value="1"/>
</dbReference>
<dbReference type="SUPFAM" id="SSF48019">
    <property type="entry name" value="post-AAA+ oligomerization domain-like"/>
    <property type="match status" value="1"/>
</dbReference>
<evidence type="ECO:0000256" key="9">
    <source>
        <dbReference type="ARBA" id="ARBA00023242"/>
    </source>
</evidence>
<dbReference type="OrthoDB" id="446168at2759"/>
<dbReference type="GO" id="GO:0006272">
    <property type="term" value="P:leading strand elongation"/>
    <property type="evidence" value="ECO:0007669"/>
    <property type="project" value="EnsemblFungi"/>
</dbReference>
<feature type="compositionally biased region" description="Basic and acidic residues" evidence="11">
    <location>
        <begin position="303"/>
        <end position="333"/>
    </location>
</feature>
<feature type="compositionally biased region" description="Basic residues" evidence="11">
    <location>
        <begin position="903"/>
        <end position="915"/>
    </location>
</feature>
<accession>Q6BTT7</accession>
<evidence type="ECO:0000256" key="5">
    <source>
        <dbReference type="ARBA" id="ARBA00022705"/>
    </source>
</evidence>
<dbReference type="SMART" id="SM00382">
    <property type="entry name" value="AAA"/>
    <property type="match status" value="1"/>
</dbReference>
<evidence type="ECO:0000313" key="13">
    <source>
        <dbReference type="EMBL" id="CAG86464.2"/>
    </source>
</evidence>
<dbReference type="InterPro" id="IPR013725">
    <property type="entry name" value="DNA_replication_fac_RFC1_C"/>
</dbReference>
<dbReference type="Proteomes" id="UP000000599">
    <property type="component" value="Chromosome C"/>
</dbReference>
<dbReference type="HOGENOM" id="CLU_003574_1_0_1"/>
<dbReference type="EMBL" id="CR382135">
    <property type="protein sequence ID" value="CAG86464.2"/>
    <property type="molecule type" value="Genomic_DNA"/>
</dbReference>
<dbReference type="FunFam" id="3.40.50.300:FF:000395">
    <property type="entry name" value="Replication factor C subunit 1"/>
    <property type="match status" value="1"/>
</dbReference>
<dbReference type="GO" id="GO:0005663">
    <property type="term" value="C:DNA replication factor C complex"/>
    <property type="evidence" value="ECO:0007669"/>
    <property type="project" value="EnsemblFungi"/>
</dbReference>
<dbReference type="InterPro" id="IPR036420">
    <property type="entry name" value="BRCT_dom_sf"/>
</dbReference>
<keyword evidence="8" id="KW-0238">DNA-binding</keyword>
<sequence length="915" mass="102120">MVDIREFFGNSSSKKSTGDKKTSSKGTSNAKNEVIEIESDDSKSKKIETSKNSKSMPKKESKSTPSPRKGTKAKPNYVNLDSDFDDNSEDDFKPDNEEDEEDDFEDDKEVNDDDDLEEIAKPPSPPPKPTPKKRTRTDSTSPKKSSPAKKQKADTGASSAPTGASAEEILAKIPDAELPETEDTKDKPFNFFQQRKADGPQPSGEELEIPEAQPNCLSGLTMIFTGILPRLERTVAENLAKKYGAKVTKSISGKTSLVVIGEEAGPSKVQKIKKNKIKAITEDGFIQLLQSMPAEGGDGESAMEARRKREAEERKIIEEAESEERKARAEEKAASQPQIKSKVDPSRAESPKRIIPNSEKLWTVKYAPNDIVQLCGNKGQINKLKTWLSNWFENAKHDFKNPGQDGSGVFRACLISGPPGIGKTSAAHLVANNLGFDVLEKNASDVRSKSLLNSNIKSVLNNTSVVGFFKHRNDVEQHANDKKFCLIMDEVDGMSSGDHGGAGALSAFCRITKMPMILICNDKSLPKMRTFDRVTYDLAFRRPTETEVKARLMTIAHREKIKLDPTIIGQLVQVTNHDIRQMINLLSTVSTTQKSISHNESREFSKSWQKQTVLKPFDITGKLLNGQIYNPSANHSLNDKIDLYFNDIDFTPLMIQENYISTKPTNVKSTLDHLERVARAADDISQSDHVNSLIRSSEQQWSLLPFHAVMSSVKPSSEVAGNFTQRINFAGWLGQNSKAMKYQRLLQELQYHTRLRTSTDKAELRLDYLPLLVKKLTDPLLTNGEDGIEEVMDIMDYYYLTKEDWESLVDFGVGQAKGELLLKKIPAKVKTAFTRKYNSKSHPVAIYKTGNSVSSGSATRKQNVDFEDVIEDDTNTKDDDDELVDSDKIDTKKDKLIKEVKPKKTTTKKKPAKKK</sequence>
<dbReference type="AlphaFoldDB" id="Q6BTT7"/>
<protein>
    <recommendedName>
        <fullName evidence="3 10">Replication factor C subunit 1</fullName>
    </recommendedName>
</protein>
<keyword evidence="7 10" id="KW-0067">ATP-binding</keyword>
<evidence type="ECO:0000256" key="1">
    <source>
        <dbReference type="ARBA" id="ARBA00004123"/>
    </source>
</evidence>
<feature type="compositionally biased region" description="Acidic residues" evidence="11">
    <location>
        <begin position="865"/>
        <end position="884"/>
    </location>
</feature>
<dbReference type="GO" id="GO:0003682">
    <property type="term" value="F:chromatin binding"/>
    <property type="evidence" value="ECO:0007669"/>
    <property type="project" value="EnsemblFungi"/>
</dbReference>
<dbReference type="RefSeq" id="XP_458382.2">
    <property type="nucleotide sequence ID" value="XM_458382.2"/>
</dbReference>
<dbReference type="GO" id="GO:0003677">
    <property type="term" value="F:DNA binding"/>
    <property type="evidence" value="ECO:0007669"/>
    <property type="project" value="UniProtKB-KW"/>
</dbReference>
<dbReference type="InterPro" id="IPR008921">
    <property type="entry name" value="DNA_pol3_clamp-load_cplx_C"/>
</dbReference>
<dbReference type="eggNOG" id="KOG1968">
    <property type="taxonomic scope" value="Eukaryota"/>
</dbReference>
<dbReference type="Pfam" id="PF25361">
    <property type="entry name" value="AAA_lid_RFC1"/>
    <property type="match status" value="1"/>
</dbReference>
<dbReference type="InterPro" id="IPR012178">
    <property type="entry name" value="RFC1"/>
</dbReference>
<dbReference type="GO" id="GO:0005524">
    <property type="term" value="F:ATP binding"/>
    <property type="evidence" value="ECO:0007669"/>
    <property type="project" value="UniProtKB-UniRule"/>
</dbReference>
<dbReference type="GO" id="GO:1902983">
    <property type="term" value="P:DNA strand elongation involved in mitotic DNA replication"/>
    <property type="evidence" value="ECO:0007669"/>
    <property type="project" value="EnsemblFungi"/>
</dbReference>
<keyword evidence="14" id="KW-1185">Reference proteome</keyword>
<gene>
    <name evidence="13" type="ordered locus">DEHA2C15994g</name>
</gene>
<evidence type="ECO:0000256" key="6">
    <source>
        <dbReference type="ARBA" id="ARBA00022741"/>
    </source>
</evidence>
<dbReference type="OMA" id="LICNERN"/>
<dbReference type="GeneID" id="2900131"/>
<evidence type="ECO:0000256" key="8">
    <source>
        <dbReference type="ARBA" id="ARBA00023125"/>
    </source>
</evidence>
<feature type="compositionally biased region" description="Polar residues" evidence="11">
    <location>
        <begin position="849"/>
        <end position="861"/>
    </location>
</feature>
<comment type="subcellular location">
    <subcellularLocation>
        <location evidence="1 10">Nucleus</location>
    </subcellularLocation>
</comment>
<dbReference type="SUPFAM" id="SSF52540">
    <property type="entry name" value="P-loop containing nucleoside triphosphate hydrolases"/>
    <property type="match status" value="1"/>
</dbReference>
<comment type="similarity">
    <text evidence="2 10">Belongs to the activator 1 large subunit family.</text>
</comment>
<keyword evidence="6 10" id="KW-0547">Nucleotide-binding</keyword>
<feature type="region of interest" description="Disordered" evidence="11">
    <location>
        <begin position="1"/>
        <end position="211"/>
    </location>
</feature>
<evidence type="ECO:0000256" key="2">
    <source>
        <dbReference type="ARBA" id="ARBA00006116"/>
    </source>
</evidence>
<dbReference type="GO" id="GO:0070914">
    <property type="term" value="P:UV-damage excision repair"/>
    <property type="evidence" value="ECO:0007669"/>
    <property type="project" value="EnsemblFungi"/>
</dbReference>
<feature type="region of interest" description="Disordered" evidence="11">
    <location>
        <begin position="292"/>
        <end position="351"/>
    </location>
</feature>
<feature type="region of interest" description="Disordered" evidence="11">
    <location>
        <begin position="848"/>
        <end position="915"/>
    </location>
</feature>
<evidence type="ECO:0000256" key="10">
    <source>
        <dbReference type="PIRNR" id="PIRNR036578"/>
    </source>
</evidence>
<dbReference type="GO" id="GO:0003689">
    <property type="term" value="F:DNA clamp loader activity"/>
    <property type="evidence" value="ECO:0007669"/>
    <property type="project" value="UniProtKB-UniRule"/>
</dbReference>
<dbReference type="InterPro" id="IPR001357">
    <property type="entry name" value="BRCT_dom"/>
</dbReference>
<dbReference type="SMART" id="SM00292">
    <property type="entry name" value="BRCT"/>
    <property type="match status" value="1"/>
</dbReference>
<dbReference type="InterPro" id="IPR003593">
    <property type="entry name" value="AAA+_ATPase"/>
</dbReference>
<dbReference type="PANTHER" id="PTHR23389">
    <property type="entry name" value="CHROMOSOME TRANSMISSION FIDELITY FACTOR 18"/>
    <property type="match status" value="1"/>
</dbReference>
<dbReference type="Pfam" id="PF00533">
    <property type="entry name" value="BRCT"/>
    <property type="match status" value="1"/>
</dbReference>
<dbReference type="InterPro" id="IPR003959">
    <property type="entry name" value="ATPase_AAA_core"/>
</dbReference>
<dbReference type="STRING" id="284592.Q6BTT7"/>
<keyword evidence="5 10" id="KW-0235">DNA replication</keyword>
<dbReference type="GO" id="GO:0005634">
    <property type="term" value="C:nucleus"/>
    <property type="evidence" value="ECO:0007669"/>
    <property type="project" value="UniProtKB-SubCell"/>
</dbReference>
<evidence type="ECO:0000256" key="11">
    <source>
        <dbReference type="SAM" id="MobiDB-lite"/>
    </source>
</evidence>
<keyword evidence="4" id="KW-0597">Phosphoprotein</keyword>
<dbReference type="PANTHER" id="PTHR23389:SF6">
    <property type="entry name" value="REPLICATION FACTOR C SUBUNIT 1"/>
    <property type="match status" value="1"/>
</dbReference>
<dbReference type="Pfam" id="PF00004">
    <property type="entry name" value="AAA"/>
    <property type="match status" value="1"/>
</dbReference>
<feature type="compositionally biased region" description="Low complexity" evidence="11">
    <location>
        <begin position="154"/>
        <end position="166"/>
    </location>
</feature>
<dbReference type="Gene3D" id="3.40.50.300">
    <property type="entry name" value="P-loop containing nucleotide triphosphate hydrolases"/>
    <property type="match status" value="1"/>
</dbReference>
<dbReference type="Gene3D" id="1.10.8.60">
    <property type="match status" value="1"/>
</dbReference>
<dbReference type="InterPro" id="IPR047854">
    <property type="entry name" value="RFC_lid"/>
</dbReference>
<dbReference type="GO" id="GO:0016887">
    <property type="term" value="F:ATP hydrolysis activity"/>
    <property type="evidence" value="ECO:0007669"/>
    <property type="project" value="InterPro"/>
</dbReference>
<dbReference type="Gene3D" id="1.20.272.10">
    <property type="match status" value="1"/>
</dbReference>
<reference evidence="13 14" key="1">
    <citation type="journal article" date="2004" name="Nature">
        <title>Genome evolution in yeasts.</title>
        <authorList>
            <consortium name="Genolevures"/>
            <person name="Dujon B."/>
            <person name="Sherman D."/>
            <person name="Fischer G."/>
            <person name="Durrens P."/>
            <person name="Casaregola S."/>
            <person name="Lafontaine I."/>
            <person name="de Montigny J."/>
            <person name="Marck C."/>
            <person name="Neuveglise C."/>
            <person name="Talla E."/>
            <person name="Goffard N."/>
            <person name="Frangeul L."/>
            <person name="Aigle M."/>
            <person name="Anthouard V."/>
            <person name="Babour A."/>
            <person name="Barbe V."/>
            <person name="Barnay S."/>
            <person name="Blanchin S."/>
            <person name="Beckerich J.M."/>
            <person name="Beyne E."/>
            <person name="Bleykasten C."/>
            <person name="Boisrame A."/>
            <person name="Boyer J."/>
            <person name="Cattolico L."/>
            <person name="Confanioleri F."/>
            <person name="de Daruvar A."/>
            <person name="Despons L."/>
            <person name="Fabre E."/>
            <person name="Fairhead C."/>
            <person name="Ferry-Dumazet H."/>
            <person name="Groppi A."/>
            <person name="Hantraye F."/>
            <person name="Hennequin C."/>
            <person name="Jauniaux N."/>
            <person name="Joyet P."/>
            <person name="Kachouri R."/>
            <person name="Kerrest A."/>
            <person name="Koszul R."/>
            <person name="Lemaire M."/>
            <person name="Lesur I."/>
            <person name="Ma L."/>
            <person name="Muller H."/>
            <person name="Nicaud J.M."/>
            <person name="Nikolski M."/>
            <person name="Oztas S."/>
            <person name="Ozier-Kalogeropoulos O."/>
            <person name="Pellenz S."/>
            <person name="Potier S."/>
            <person name="Richard G.F."/>
            <person name="Straub M.L."/>
            <person name="Suleau A."/>
            <person name="Swennene D."/>
            <person name="Tekaia F."/>
            <person name="Wesolowski-Louvel M."/>
            <person name="Westhof E."/>
            <person name="Wirth B."/>
            <person name="Zeniou-Meyer M."/>
            <person name="Zivanovic I."/>
            <person name="Bolotin-Fukuhara M."/>
            <person name="Thierry A."/>
            <person name="Bouchier C."/>
            <person name="Caudron B."/>
            <person name="Scarpelli C."/>
            <person name="Gaillardin C."/>
            <person name="Weissenbach J."/>
            <person name="Wincker P."/>
            <person name="Souciet J.L."/>
        </authorList>
    </citation>
    <scope>NUCLEOTIDE SEQUENCE [LARGE SCALE GENOMIC DNA]</scope>
    <source>
        <strain evidence="14">ATCC 36239 / CBS 767 / BCRC 21394 / JCM 1990 / NBRC 0083 / IGC 2968</strain>
    </source>
</reference>
<dbReference type="Pfam" id="PF08519">
    <property type="entry name" value="RFC1"/>
    <property type="match status" value="1"/>
</dbReference>
<name>Q6BTT7_DEBHA</name>
<dbReference type="FunFam" id="1.10.8.60:FF:000021">
    <property type="entry name" value="Replication factor C subunit 1"/>
    <property type="match status" value="1"/>
</dbReference>
<evidence type="ECO:0000313" key="14">
    <source>
        <dbReference type="Proteomes" id="UP000000599"/>
    </source>
</evidence>
<dbReference type="SUPFAM" id="SSF52113">
    <property type="entry name" value="BRCT domain"/>
    <property type="match status" value="1"/>
</dbReference>